<keyword evidence="8" id="KW-0966">Cell projection</keyword>
<dbReference type="EMBL" id="JGVR01000004">
    <property type="protein sequence ID" value="KEZ20324.1"/>
    <property type="molecule type" value="Genomic_DNA"/>
</dbReference>
<dbReference type="GO" id="GO:0007155">
    <property type="term" value="P:cell adhesion"/>
    <property type="evidence" value="ECO:0007669"/>
    <property type="project" value="InterPro"/>
</dbReference>
<comment type="similarity">
    <text evidence="1 5">Belongs to the FliD family.</text>
</comment>
<gene>
    <name evidence="8" type="ORF">CP98_01045</name>
</gene>
<evidence type="ECO:0000313" key="8">
    <source>
        <dbReference type="EMBL" id="KEZ20324.1"/>
    </source>
</evidence>
<keyword evidence="5" id="KW-0964">Secreted</keyword>
<proteinExistence type="inferred from homology"/>
<organism evidence="8 9">
    <name type="scientific">Sphingobium yanoikuyae</name>
    <name type="common">Sphingomonas yanoikuyae</name>
    <dbReference type="NCBI Taxonomy" id="13690"/>
    <lineage>
        <taxon>Bacteria</taxon>
        <taxon>Pseudomonadati</taxon>
        <taxon>Pseudomonadota</taxon>
        <taxon>Alphaproteobacteria</taxon>
        <taxon>Sphingomonadales</taxon>
        <taxon>Sphingomonadaceae</taxon>
        <taxon>Sphingobium</taxon>
    </lineage>
</organism>
<dbReference type="InterPro" id="IPR040026">
    <property type="entry name" value="FliD"/>
</dbReference>
<dbReference type="Proteomes" id="UP000028534">
    <property type="component" value="Unassembled WGS sequence"/>
</dbReference>
<keyword evidence="4 5" id="KW-0975">Bacterial flagellum</keyword>
<protein>
    <recommendedName>
        <fullName evidence="5">Flagellar hook-associated protein 2</fullName>
        <shortName evidence="5">HAP2</shortName>
    </recommendedName>
    <alternativeName>
        <fullName evidence="5">Flagellar cap protein</fullName>
    </alternativeName>
</protein>
<dbReference type="Pfam" id="PF02465">
    <property type="entry name" value="FliD_N"/>
    <property type="match status" value="1"/>
</dbReference>
<evidence type="ECO:0000256" key="1">
    <source>
        <dbReference type="ARBA" id="ARBA00009764"/>
    </source>
</evidence>
<evidence type="ECO:0000256" key="4">
    <source>
        <dbReference type="ARBA" id="ARBA00023143"/>
    </source>
</evidence>
<dbReference type="STRING" id="13690.AX777_02940"/>
<keyword evidence="3 5" id="KW-0175">Coiled coil</keyword>
<feature type="domain" description="Flagellar hook-associated protein 2 N-terminal" evidence="6">
    <location>
        <begin position="20"/>
        <end position="117"/>
    </location>
</feature>
<dbReference type="GO" id="GO:0005576">
    <property type="term" value="C:extracellular region"/>
    <property type="evidence" value="ECO:0007669"/>
    <property type="project" value="UniProtKB-SubCell"/>
</dbReference>
<dbReference type="GO" id="GO:0009421">
    <property type="term" value="C:bacterial-type flagellum filament cap"/>
    <property type="evidence" value="ECO:0007669"/>
    <property type="project" value="InterPro"/>
</dbReference>
<dbReference type="GO" id="GO:0071973">
    <property type="term" value="P:bacterial-type flagellum-dependent cell motility"/>
    <property type="evidence" value="ECO:0007669"/>
    <property type="project" value="TreeGrafter"/>
</dbReference>
<dbReference type="eggNOG" id="COG1345">
    <property type="taxonomic scope" value="Bacteria"/>
</dbReference>
<keyword evidence="8" id="KW-0282">Flagellum</keyword>
<dbReference type="AlphaFoldDB" id="A0A084EQT2"/>
<dbReference type="PANTHER" id="PTHR30288:SF0">
    <property type="entry name" value="FLAGELLAR HOOK-ASSOCIATED PROTEIN 2"/>
    <property type="match status" value="1"/>
</dbReference>
<name>A0A084EQT2_SPHYA</name>
<comment type="subunit">
    <text evidence="2 5">Homopentamer.</text>
</comment>
<feature type="domain" description="Flagellar hook-associated protein 2 C-terminal" evidence="7">
    <location>
        <begin position="227"/>
        <end position="452"/>
    </location>
</feature>
<dbReference type="GO" id="GO:0009424">
    <property type="term" value="C:bacterial-type flagellum hook"/>
    <property type="evidence" value="ECO:0007669"/>
    <property type="project" value="UniProtKB-UniRule"/>
</dbReference>
<comment type="subcellular location">
    <subcellularLocation>
        <location evidence="5">Secreted</location>
    </subcellularLocation>
    <subcellularLocation>
        <location evidence="5">Bacterial flagellum</location>
    </subcellularLocation>
</comment>
<evidence type="ECO:0000259" key="6">
    <source>
        <dbReference type="Pfam" id="PF02465"/>
    </source>
</evidence>
<dbReference type="PANTHER" id="PTHR30288">
    <property type="entry name" value="FLAGELLAR CAP/ASSEMBLY PROTEIN FLID"/>
    <property type="match status" value="1"/>
</dbReference>
<evidence type="ECO:0000256" key="5">
    <source>
        <dbReference type="RuleBase" id="RU362066"/>
    </source>
</evidence>
<evidence type="ECO:0000259" key="7">
    <source>
        <dbReference type="Pfam" id="PF07195"/>
    </source>
</evidence>
<feature type="coiled-coil region" evidence="5">
    <location>
        <begin position="405"/>
        <end position="436"/>
    </location>
</feature>
<comment type="caution">
    <text evidence="8">The sequence shown here is derived from an EMBL/GenBank/DDBJ whole genome shotgun (WGS) entry which is preliminary data.</text>
</comment>
<dbReference type="InterPro" id="IPR003481">
    <property type="entry name" value="FliD_N"/>
</dbReference>
<reference evidence="8 9" key="1">
    <citation type="submission" date="2014-03" db="EMBL/GenBank/DDBJ databases">
        <title>Genome sequence of Sphingobium yanoikuyae B1.</title>
        <authorList>
            <person name="Gan H.M."/>
            <person name="Gan H.Y."/>
            <person name="Savka M.A."/>
        </authorList>
    </citation>
    <scope>NUCLEOTIDE SEQUENCE [LARGE SCALE GENOMIC DNA]</scope>
    <source>
        <strain evidence="8 9">B1</strain>
    </source>
</reference>
<comment type="function">
    <text evidence="5">Required for morphogenesis and for the elongation of the flagellar filament by facilitating polymerization of the flagellin monomers at the tip of growing filament. Forms a capping structure, which prevents flagellin subunits (transported through the central channel of the flagellum) from leaking out without polymerization at the distal end.</text>
</comment>
<dbReference type="PATRIC" id="fig|13690.10.peg.1085"/>
<sequence>MATTTTSVGSSILSALGANSGIDTSALVTSLVSATRDPRQSAITTQQTTNNARISALASAISSLDTFADALTSVLSGAEYTGTPNSTNTNIASVSLLSGGTPAGLPAQLVVKSLATARIFASAATSGATSSTAVGTGSLTITTAGGKTAMITVDSSNNSFSGLASAINAADIGVTASVVTDAQGTRLVFKGETGAANDFTITSSADSSTSVLAGLNSSAMTSTSDPANAKITLDGTDYEYASNTIDDAIPYLRIELTAADVNSTVNLTMTQPTATMKDLLQEFVDAYNTLMKALNTSTSTGTDSSTAGVLNGVSAVRDMKSQLSKITSTQLASTGSYKTLADIGIATNRDGTLTLNTDTLDKALAADPAGITKMLNPAKSTADNLGLSGLMDSVRDNIELENGPIKAAQDRYEKLADSLTEQLEKLDEDMADYETRLTSIYSAMQTKLSALNATQSYLQQQIDAWNSSDD</sequence>
<dbReference type="InterPro" id="IPR010809">
    <property type="entry name" value="FliD_C"/>
</dbReference>
<dbReference type="RefSeq" id="WP_037517596.1">
    <property type="nucleotide sequence ID" value="NZ_JGVR01000004.1"/>
</dbReference>
<evidence type="ECO:0000256" key="3">
    <source>
        <dbReference type="ARBA" id="ARBA00023054"/>
    </source>
</evidence>
<accession>A0A084EQT2</accession>
<keyword evidence="8" id="KW-0969">Cilium</keyword>
<evidence type="ECO:0000313" key="9">
    <source>
        <dbReference type="Proteomes" id="UP000028534"/>
    </source>
</evidence>
<evidence type="ECO:0000256" key="2">
    <source>
        <dbReference type="ARBA" id="ARBA00011255"/>
    </source>
</evidence>
<dbReference type="Pfam" id="PF07195">
    <property type="entry name" value="FliD_C"/>
    <property type="match status" value="1"/>
</dbReference>